<organism evidence="2 3">
    <name type="scientific">Lysobacter brunescens</name>
    <dbReference type="NCBI Taxonomy" id="262323"/>
    <lineage>
        <taxon>Bacteria</taxon>
        <taxon>Pseudomonadati</taxon>
        <taxon>Pseudomonadota</taxon>
        <taxon>Gammaproteobacteria</taxon>
        <taxon>Lysobacterales</taxon>
        <taxon>Lysobacteraceae</taxon>
        <taxon>Lysobacter</taxon>
    </lineage>
</organism>
<sequence>MTAAAYDLWKQAERAYDAKNLGAAEALYRRSLEASPGYPPSVIGLSTVLTRRGAHRESHAVVRTAIGRPLEHPALVFSLGQRLRYFHEFEALERTLQDPKLLDGSPPDVLAKSVVLLSSINANDAAQRLADAALAKHPNSPPLRYVRGNLHFFDGDSDAAEACYEATLAANPRFFQASWMLASVRRQTPERNHVERLRRQLGEAPPGSEGEAYVAYGLHKELHDLGDYAGAWEALARGCAAKRRQVPYDPAPVAELIAAQRAVCTPAFVRAGSAIEQSHVPIFIVGMHRSGTTLLERMLAGHPDVGDAGETRAFDAQVELAIDRSLPNGLDAMAVKSLASADFDGIARDYARHAPWLSRGKPFFTEKLPMNFWNVGMIARAMPQARFIHLVRDPMDTCFSNLRTLFAGVATYSYVQEELAGFFRAYRAMMAHWSEVLPDRVLDVRYDDLVAEPETTVLRVLEHCGLRRIEGLSDVARPGGRVSTASAGTARQGVLRDRGGVWWHYEAQLATLRERLAG</sequence>
<dbReference type="EMBL" id="JBHTIF010000001">
    <property type="protein sequence ID" value="MFD0725339.1"/>
    <property type="molecule type" value="Genomic_DNA"/>
</dbReference>
<dbReference type="InterPro" id="IPR027417">
    <property type="entry name" value="P-loop_NTPase"/>
</dbReference>
<comment type="caution">
    <text evidence="2">The sequence shown here is derived from an EMBL/GenBank/DDBJ whole genome shotgun (WGS) entry which is preliminary data.</text>
</comment>
<reference evidence="3" key="1">
    <citation type="journal article" date="2019" name="Int. J. Syst. Evol. Microbiol.">
        <title>The Global Catalogue of Microorganisms (GCM) 10K type strain sequencing project: providing services to taxonomists for standard genome sequencing and annotation.</title>
        <authorList>
            <consortium name="The Broad Institute Genomics Platform"/>
            <consortium name="The Broad Institute Genome Sequencing Center for Infectious Disease"/>
            <person name="Wu L."/>
            <person name="Ma J."/>
        </authorList>
    </citation>
    <scope>NUCLEOTIDE SEQUENCE [LARGE SCALE GENOMIC DNA]</scope>
    <source>
        <strain evidence="3">CCUG 55585</strain>
    </source>
</reference>
<dbReference type="Gene3D" id="1.25.40.10">
    <property type="entry name" value="Tetratricopeptide repeat domain"/>
    <property type="match status" value="2"/>
</dbReference>
<dbReference type="InterPro" id="IPR011990">
    <property type="entry name" value="TPR-like_helical_dom_sf"/>
</dbReference>
<dbReference type="SUPFAM" id="SSF52540">
    <property type="entry name" value="P-loop containing nucleoside triphosphate hydrolases"/>
    <property type="match status" value="1"/>
</dbReference>
<proteinExistence type="predicted"/>
<dbReference type="Gene3D" id="3.40.50.300">
    <property type="entry name" value="P-loop containing nucleotide triphosphate hydrolases"/>
    <property type="match status" value="1"/>
</dbReference>
<accession>A0ABW2Y9Z4</accession>
<dbReference type="PANTHER" id="PTHR12788">
    <property type="entry name" value="PROTEIN-TYROSINE SULFOTRANSFERASE 2"/>
    <property type="match status" value="1"/>
</dbReference>
<evidence type="ECO:0000256" key="1">
    <source>
        <dbReference type="ARBA" id="ARBA00022679"/>
    </source>
</evidence>
<gene>
    <name evidence="2" type="ORF">ACFQ0E_06945</name>
</gene>
<keyword evidence="3" id="KW-1185">Reference proteome</keyword>
<evidence type="ECO:0000313" key="3">
    <source>
        <dbReference type="Proteomes" id="UP001597110"/>
    </source>
</evidence>
<protein>
    <submittedName>
        <fullName evidence="2">Tetratricopeptide repeat-containing sulfotransferase family protein</fullName>
    </submittedName>
</protein>
<dbReference type="SUPFAM" id="SSF48452">
    <property type="entry name" value="TPR-like"/>
    <property type="match status" value="1"/>
</dbReference>
<dbReference type="InterPro" id="IPR026634">
    <property type="entry name" value="TPST-like"/>
</dbReference>
<keyword evidence="1" id="KW-0808">Transferase</keyword>
<name>A0ABW2Y9Z4_9GAMM</name>
<dbReference type="Pfam" id="PF13469">
    <property type="entry name" value="Sulfotransfer_3"/>
    <property type="match status" value="1"/>
</dbReference>
<evidence type="ECO:0000313" key="2">
    <source>
        <dbReference type="EMBL" id="MFD0725339.1"/>
    </source>
</evidence>
<dbReference type="Proteomes" id="UP001597110">
    <property type="component" value="Unassembled WGS sequence"/>
</dbReference>
<dbReference type="PANTHER" id="PTHR12788:SF10">
    <property type="entry name" value="PROTEIN-TYROSINE SULFOTRANSFERASE"/>
    <property type="match status" value="1"/>
</dbReference>
<dbReference type="RefSeq" id="WP_386822960.1">
    <property type="nucleotide sequence ID" value="NZ_JBHTIF010000001.1"/>
</dbReference>